<dbReference type="RefSeq" id="XP_007603717.1">
    <property type="nucleotide sequence ID" value="XM_007603655.1"/>
</dbReference>
<keyword evidence="4 6" id="KW-0472">Membrane</keyword>
<dbReference type="OMA" id="SVYANCK"/>
<feature type="transmembrane region" description="Helical" evidence="6">
    <location>
        <begin position="281"/>
        <end position="302"/>
    </location>
</feature>
<evidence type="ECO:0000256" key="1">
    <source>
        <dbReference type="ARBA" id="ARBA00004370"/>
    </source>
</evidence>
<feature type="transmembrane region" description="Helical" evidence="6">
    <location>
        <begin position="308"/>
        <end position="327"/>
    </location>
</feature>
<dbReference type="AlphaFoldDB" id="L2GQP9"/>
<evidence type="ECO:0000313" key="7">
    <source>
        <dbReference type="EMBL" id="ELA42949.1"/>
    </source>
</evidence>
<feature type="transmembrane region" description="Helical" evidence="6">
    <location>
        <begin position="82"/>
        <end position="99"/>
    </location>
</feature>
<evidence type="ECO:0000256" key="6">
    <source>
        <dbReference type="SAM" id="Phobius"/>
    </source>
</evidence>
<dbReference type="GeneID" id="19880982"/>
<evidence type="ECO:0000256" key="2">
    <source>
        <dbReference type="ARBA" id="ARBA00010441"/>
    </source>
</evidence>
<organism evidence="7 8">
    <name type="scientific">Vittaforma corneae (strain ATCC 50505)</name>
    <name type="common">Microsporidian parasite</name>
    <name type="synonym">Nosema corneum</name>
    <dbReference type="NCBI Taxonomy" id="993615"/>
    <lineage>
        <taxon>Eukaryota</taxon>
        <taxon>Fungi</taxon>
        <taxon>Fungi incertae sedis</taxon>
        <taxon>Microsporidia</taxon>
        <taxon>Nosematidae</taxon>
        <taxon>Vittaforma</taxon>
    </lineage>
</organism>
<evidence type="ECO:0000256" key="4">
    <source>
        <dbReference type="ARBA" id="ARBA00023136"/>
    </source>
</evidence>
<keyword evidence="3 5" id="KW-0808">Transferase</keyword>
<dbReference type="PANTHER" id="PTHR10414:SF37">
    <property type="entry name" value="BB IN A BOXCAR, ISOFORM C"/>
    <property type="match status" value="1"/>
</dbReference>
<feature type="transmembrane region" description="Helical" evidence="6">
    <location>
        <begin position="53"/>
        <end position="70"/>
    </location>
</feature>
<dbReference type="InterPro" id="IPR014472">
    <property type="entry name" value="CHOPT"/>
</dbReference>
<name>L2GQP9_VITCO</name>
<feature type="transmembrane region" description="Helical" evidence="6">
    <location>
        <begin position="217"/>
        <end position="237"/>
    </location>
</feature>
<comment type="subcellular location">
    <subcellularLocation>
        <location evidence="1">Membrane</location>
    </subcellularLocation>
</comment>
<evidence type="ECO:0000313" key="8">
    <source>
        <dbReference type="Proteomes" id="UP000011082"/>
    </source>
</evidence>
<dbReference type="STRING" id="993615.L2GQP9"/>
<accession>L2GQP9</accession>
<dbReference type="PANTHER" id="PTHR10414">
    <property type="entry name" value="ETHANOLAMINEPHOSPHOTRANSFERASE"/>
    <property type="match status" value="1"/>
</dbReference>
<dbReference type="EMBL" id="JH370130">
    <property type="protein sequence ID" value="ELA42949.1"/>
    <property type="molecule type" value="Genomic_DNA"/>
</dbReference>
<dbReference type="GO" id="GO:0016780">
    <property type="term" value="F:phosphotransferase activity, for other substituted phosphate groups"/>
    <property type="evidence" value="ECO:0007669"/>
    <property type="project" value="InterPro"/>
</dbReference>
<keyword evidence="8" id="KW-1185">Reference proteome</keyword>
<dbReference type="InterPro" id="IPR000462">
    <property type="entry name" value="CDP-OH_P_trans"/>
</dbReference>
<evidence type="ECO:0000256" key="5">
    <source>
        <dbReference type="RuleBase" id="RU003750"/>
    </source>
</evidence>
<protein>
    <recommendedName>
        <fullName evidence="9">CDP-alcohol phosphatidyltransferase</fullName>
    </recommendedName>
</protein>
<dbReference type="VEuPathDB" id="MicrosporidiaDB:VICG_00264"/>
<dbReference type="PROSITE" id="PS00379">
    <property type="entry name" value="CDP_ALCOHOL_P_TRANSF"/>
    <property type="match status" value="1"/>
</dbReference>
<dbReference type="InParanoid" id="L2GQP9"/>
<dbReference type="FunCoup" id="L2GQP9">
    <property type="interactions" value="70"/>
</dbReference>
<keyword evidence="6" id="KW-0812">Transmembrane</keyword>
<comment type="similarity">
    <text evidence="2 5">Belongs to the CDP-alcohol phosphatidyltransferase class-I family.</text>
</comment>
<feature type="transmembrane region" description="Helical" evidence="6">
    <location>
        <begin position="249"/>
        <end position="269"/>
    </location>
</feature>
<dbReference type="HOGENOM" id="CLU_035066_6_0_1"/>
<reference evidence="8" key="1">
    <citation type="submission" date="2011-05" db="EMBL/GenBank/DDBJ databases">
        <title>The genome sequence of Vittaforma corneae strain ATCC 50505.</title>
        <authorList>
            <consortium name="The Broad Institute Genome Sequencing Platform"/>
            <person name="Cuomo C."/>
            <person name="Didier E."/>
            <person name="Bowers L."/>
            <person name="Young S.K."/>
            <person name="Zeng Q."/>
            <person name="Gargeya S."/>
            <person name="Fitzgerald M."/>
            <person name="Haas B."/>
            <person name="Abouelleil A."/>
            <person name="Alvarado L."/>
            <person name="Arachchi H.M."/>
            <person name="Berlin A."/>
            <person name="Chapman S.B."/>
            <person name="Gearin G."/>
            <person name="Goldberg J."/>
            <person name="Griggs A."/>
            <person name="Gujja S."/>
            <person name="Hansen M."/>
            <person name="Heiman D."/>
            <person name="Howarth C."/>
            <person name="Larimer J."/>
            <person name="Lui A."/>
            <person name="MacDonald P.J.P."/>
            <person name="McCowen C."/>
            <person name="Montmayeur A."/>
            <person name="Murphy C."/>
            <person name="Neiman D."/>
            <person name="Pearson M."/>
            <person name="Priest M."/>
            <person name="Roberts A."/>
            <person name="Saif S."/>
            <person name="Shea T."/>
            <person name="Sisk P."/>
            <person name="Stolte C."/>
            <person name="Sykes S."/>
            <person name="Wortman J."/>
            <person name="Nusbaum C."/>
            <person name="Birren B."/>
        </authorList>
    </citation>
    <scope>NUCLEOTIDE SEQUENCE [LARGE SCALE GENOMIC DNA]</scope>
    <source>
        <strain evidence="8">ATCC 50505</strain>
    </source>
</reference>
<feature type="non-terminal residue" evidence="7">
    <location>
        <position position="337"/>
    </location>
</feature>
<dbReference type="GO" id="GO:0016020">
    <property type="term" value="C:membrane"/>
    <property type="evidence" value="ECO:0007669"/>
    <property type="project" value="UniProtKB-SubCell"/>
</dbReference>
<proteinExistence type="inferred from homology"/>
<dbReference type="InterPro" id="IPR043130">
    <property type="entry name" value="CDP-OH_PTrfase_TM_dom"/>
</dbReference>
<dbReference type="Proteomes" id="UP000011082">
    <property type="component" value="Unassembled WGS sequence"/>
</dbReference>
<dbReference type="InterPro" id="IPR048254">
    <property type="entry name" value="CDP_ALCOHOL_P_TRANSF_CS"/>
</dbReference>
<gene>
    <name evidence="7" type="ORF">VICG_00264</name>
</gene>
<evidence type="ECO:0008006" key="9">
    <source>
        <dbReference type="Google" id="ProtNLM"/>
    </source>
</evidence>
<feature type="transmembrane region" description="Helical" evidence="6">
    <location>
        <begin position="139"/>
        <end position="160"/>
    </location>
</feature>
<dbReference type="OrthoDB" id="196717at2759"/>
<sequence length="337" mass="38416">MYPLRNFTENEIEYMKNYKYQSRNEPILYQLFIQSMFDYLHVFIPDSIMPNQLTMAGLLCMLISVSLTVYMNPNLVDRHRSLALANLILLAIYFSTDFVDGMHARRTMQCSPMGAVMDHGVDSMVTGCIILSLASSLRLGINTLIVFFSYIALFGFYIAGLHIKYAGYLKFNAISGPSEGLVSAMIIHVISWLRPEFIDCMAGFVKSSKINKYKSRVLSSLLALLTVGWIYELFHSIAAENRSLRTMDVVISLSELLFLLSFLSFLAMIDISSNIQFFYNFFFILIQNFTVCYVEETISSMAGTATDMRVFLFAYIIFSALCFSFSFRKQYKLAGIC</sequence>
<keyword evidence="6" id="KW-1133">Transmembrane helix</keyword>
<dbReference type="GO" id="GO:0008654">
    <property type="term" value="P:phospholipid biosynthetic process"/>
    <property type="evidence" value="ECO:0007669"/>
    <property type="project" value="InterPro"/>
</dbReference>
<evidence type="ECO:0000256" key="3">
    <source>
        <dbReference type="ARBA" id="ARBA00022679"/>
    </source>
</evidence>
<dbReference type="Pfam" id="PF01066">
    <property type="entry name" value="CDP-OH_P_transf"/>
    <property type="match status" value="1"/>
</dbReference>
<dbReference type="Gene3D" id="1.20.120.1760">
    <property type="match status" value="1"/>
</dbReference>